<dbReference type="RefSeq" id="WP_169378258.1">
    <property type="nucleotide sequence ID" value="NZ_JAHSTY010000001.1"/>
</dbReference>
<dbReference type="PANTHER" id="PTHR45527">
    <property type="entry name" value="NONRIBOSOMAL PEPTIDE SYNTHETASE"/>
    <property type="match status" value="1"/>
</dbReference>
<dbReference type="InterPro" id="IPR000873">
    <property type="entry name" value="AMP-dep_synth/lig_dom"/>
</dbReference>
<dbReference type="PANTHER" id="PTHR45527:SF14">
    <property type="entry name" value="PLIPASTATIN SYNTHASE SUBUNIT B"/>
    <property type="match status" value="1"/>
</dbReference>
<evidence type="ECO:0000256" key="1">
    <source>
        <dbReference type="ARBA" id="ARBA00001957"/>
    </source>
</evidence>
<dbReference type="Gene3D" id="3.40.50.1820">
    <property type="entry name" value="alpha/beta hydrolase"/>
    <property type="match status" value="1"/>
</dbReference>
<accession>A0ABS6NTN0</accession>
<dbReference type="Gene3D" id="3.30.300.30">
    <property type="match status" value="2"/>
</dbReference>
<proteinExistence type="predicted"/>
<keyword evidence="2" id="KW-0596">Phosphopantetheine</keyword>
<dbReference type="SUPFAM" id="SSF47336">
    <property type="entry name" value="ACP-like"/>
    <property type="match status" value="2"/>
</dbReference>
<dbReference type="InterPro" id="IPR025110">
    <property type="entry name" value="AMP-bd_C"/>
</dbReference>
<dbReference type="SUPFAM" id="SSF53474">
    <property type="entry name" value="alpha/beta-Hydrolases"/>
    <property type="match status" value="1"/>
</dbReference>
<name>A0ABS6NTN0_9PSED</name>
<dbReference type="CDD" id="cd05930">
    <property type="entry name" value="A_NRPS"/>
    <property type="match status" value="1"/>
</dbReference>
<dbReference type="SUPFAM" id="SSF56801">
    <property type="entry name" value="Acetyl-CoA synthetase-like"/>
    <property type="match status" value="2"/>
</dbReference>
<dbReference type="SMART" id="SM00824">
    <property type="entry name" value="PKS_TE"/>
    <property type="match status" value="1"/>
</dbReference>
<dbReference type="Pfam" id="PF00501">
    <property type="entry name" value="AMP-binding"/>
    <property type="match status" value="2"/>
</dbReference>
<comment type="caution">
    <text evidence="5">The sequence shown here is derived from an EMBL/GenBank/DDBJ whole genome shotgun (WGS) entry which is preliminary data.</text>
</comment>
<dbReference type="Pfam" id="PF00668">
    <property type="entry name" value="Condensation"/>
    <property type="match status" value="2"/>
</dbReference>
<dbReference type="NCBIfam" id="TIGR01733">
    <property type="entry name" value="AA-adenyl-dom"/>
    <property type="match status" value="2"/>
</dbReference>
<evidence type="ECO:0000313" key="5">
    <source>
        <dbReference type="EMBL" id="MBV4451573.1"/>
    </source>
</evidence>
<evidence type="ECO:0000256" key="3">
    <source>
        <dbReference type="ARBA" id="ARBA00022553"/>
    </source>
</evidence>
<dbReference type="Gene3D" id="3.30.559.10">
    <property type="entry name" value="Chloramphenicol acetyltransferase-like domain"/>
    <property type="match status" value="2"/>
</dbReference>
<evidence type="ECO:0000259" key="4">
    <source>
        <dbReference type="PROSITE" id="PS50075"/>
    </source>
</evidence>
<dbReference type="Gene3D" id="3.30.559.30">
    <property type="entry name" value="Nonribosomal peptide synthetase, condensation domain"/>
    <property type="match status" value="2"/>
</dbReference>
<feature type="domain" description="Carrier" evidence="4">
    <location>
        <begin position="2027"/>
        <end position="2102"/>
    </location>
</feature>
<dbReference type="Gene3D" id="3.40.50.980">
    <property type="match status" value="2"/>
</dbReference>
<dbReference type="InterPro" id="IPR045851">
    <property type="entry name" value="AMP-bd_C_sf"/>
</dbReference>
<dbReference type="Gene3D" id="3.40.50.12780">
    <property type="entry name" value="N-terminal domain of ligase-like"/>
    <property type="match status" value="1"/>
</dbReference>
<dbReference type="Pfam" id="PF13193">
    <property type="entry name" value="AMP-binding_C"/>
    <property type="match status" value="1"/>
</dbReference>
<dbReference type="InterPro" id="IPR001242">
    <property type="entry name" value="Condensation_dom"/>
</dbReference>
<gene>
    <name evidence="5" type="ORF">KVG91_03030</name>
</gene>
<dbReference type="InterPro" id="IPR042099">
    <property type="entry name" value="ANL_N_sf"/>
</dbReference>
<dbReference type="PROSITE" id="PS00455">
    <property type="entry name" value="AMP_BINDING"/>
    <property type="match status" value="2"/>
</dbReference>
<dbReference type="InterPro" id="IPR023213">
    <property type="entry name" value="CAT-like_dom_sf"/>
</dbReference>
<feature type="domain" description="Carrier" evidence="4">
    <location>
        <begin position="965"/>
        <end position="1039"/>
    </location>
</feature>
<dbReference type="InterPro" id="IPR010071">
    <property type="entry name" value="AA_adenyl_dom"/>
</dbReference>
<dbReference type="Proteomes" id="UP001048976">
    <property type="component" value="Unassembled WGS sequence"/>
</dbReference>
<dbReference type="NCBIfam" id="NF003417">
    <property type="entry name" value="PRK04813.1"/>
    <property type="match status" value="2"/>
</dbReference>
<dbReference type="Pfam" id="PF00550">
    <property type="entry name" value="PP-binding"/>
    <property type="match status" value="2"/>
</dbReference>
<dbReference type="Gene3D" id="2.30.38.10">
    <property type="entry name" value="Luciferase, Domain 3"/>
    <property type="match status" value="1"/>
</dbReference>
<dbReference type="PROSITE" id="PS50075">
    <property type="entry name" value="CARRIER"/>
    <property type="match status" value="2"/>
</dbReference>
<protein>
    <submittedName>
        <fullName evidence="5">Amino acid adenylation domain-containing protein</fullName>
    </submittedName>
</protein>
<dbReference type="InterPro" id="IPR036736">
    <property type="entry name" value="ACP-like_sf"/>
</dbReference>
<dbReference type="InterPro" id="IPR006162">
    <property type="entry name" value="Ppantetheine_attach_site"/>
</dbReference>
<comment type="cofactor">
    <cofactor evidence="1">
        <name>pantetheine 4'-phosphate</name>
        <dbReference type="ChEBI" id="CHEBI:47942"/>
    </cofactor>
</comment>
<reference evidence="5" key="1">
    <citation type="submission" date="2021-06" db="EMBL/GenBank/DDBJ databases">
        <title>Updating the genus Pseudomonas: Description of 43 new species and partition of the Pseudomonas putida group.</title>
        <authorList>
            <person name="Girard L."/>
            <person name="Lood C."/>
            <person name="Vandamme P."/>
            <person name="Rokni-Zadeh H."/>
            <person name="Van Noort V."/>
            <person name="Hofte M."/>
            <person name="Lavigne R."/>
            <person name="De Mot R."/>
        </authorList>
    </citation>
    <scope>NUCLEOTIDE SEQUENCE</scope>
    <source>
        <strain evidence="5">SWRI103</strain>
    </source>
</reference>
<sequence length="2388" mass="264746">MNSAVDEKQSASHTAQLLNPFERDIWFESQKAPHSHQFTVALCVCLPGLIDVERLKFVAENVLRSEPACFKTYHDNDGHPTVRQTSCKIVAELFEFTDESGSAAFYEEWSRHSWNLSHAPLIEAAIGQVGTSVMLMIRAHHIVVDSWALDVLSRKILNVFEGREALPQSSLHDYVEHHAAKTPSLHSAALHQAILEVAGTVKDVNPILFSKSGPKLSSSQRYRRTFTISAEDVQHALDIGMTPFMTVSASLAVLLSCQYGSEHFLLGVPFLNRGEADITAVTQRANTLPVSIQVSHAHTLRDVAVSLKRQVSFIKERESIPFGQLVSEIARSGHNRQLFDATVSYLRYPQSDEGVPSSTHKSTAHVHAQDAVAIHLHTYGKNADVCGEICLNSAAFDSECHASVFLDAFLQLMDSFLPQLDKPLDQVSLLTYEQAETLRAFEEGPTKSYSEKDTVISLFRAQAARTPYNIALRDHDHKTFTYAELDNWSSAIATELENQGVGPGDVVAVSMVRSPQLMAAIFAVLKTGAAYLPIDSEYPADRIQYMLEDSNAKRVITNLPQVMSSDDLRRFDLDVLPFELAREVNYVSKARPQDPAYIIYTSGSTGRPKGVVIEHHSVINRLEWMQEIHPLASNDVILQKTPISFDVSVWELFWWSMMGASVALLEQGAQRDPRALIRAISDHNVTVAHFVPSMFEPYIQALADDREQLLSVQSLRCLFTSGEALSPAVVNKFRKLFTGDTQPPRLINLYGPTEATVDVTWYELDLLDHSDIDEVPIGYPINNTSIRIVSQHGVRQLVNVPGELQIGGVQLARGYLNRPELTAERFITDPEDGRRWYRTGDLAAWANDGSILYMGRMDGQVKIRGNRIELGEIKNTLLNLPNILNAEVVVEQDDKRGNHLVALFVSRIPQTERSLREKMANALPAFMLPSRFVALDHIPLTPNGKFDRGQALAMANTTQTTTPKAELSVTERLVSDIWGGILGQRDIIAEDDFYSIGGDSILMLKVRSELEKHGYDANLSDLSDHTTVRELGRFLELTADNVALPKAALSAFELVTDNERKRLAELAVDAYPISQLQLGLLFHSREQEQSRVYKDVFRYTLKMDWSEQKFREALQGLIQRHPALRTTFNIGEYSTPLQLIHKDLSVDEVLAVNTPLANVYEQEIAKHMQAWSAHNYSFATGPLFNVAVFINESGAPLDLVLSFHHAILDGGSVANLIRELLLCYARGNDEGLGYPTHDLPNPSLFVQDELAAINSSEHRAYWKGHLEGATNTLPIGLAAHLERADSGMFSYRFFVEPALDDALVQLAKRSHLPIKTFYLAAHCSAIASMSNTRDVLTGVVTHARPEIRHAEHLLGLFLNTLPLRVNLAEVSAQQLVESIFRHEKASHRHRRFPLSEIQTDNAGVSISTAFNYIHFHVLEEVAAQTGIEIAAFDPQEETSFALLVNVMREFSGAEVAIRVDMDGAIYAREQGEVFARLFNDALKRLAFQPHAEALFRSPIAQSGYLASGPARDAFIPVPAQILQAVRHQQQAVAVTYEDAQWTYAQLWDTAGRIASLLSSKGVQRQDVVGLALPRSFEQIATALATLRSGAICLPIDVSYPAARIELILKIAAPKVVVTRSCVNELPDSTVRLDLTNDLLQTVEASCSDIAIESTDNAYILFTSGSTGTPKGVAMPHRGLANLVGWQNKSASGAVGSTLQYAPLSFDVSFQEIFSTLSAGSTLHLISEEERRDPSALLRFMDRKCVERVFMPYIALQQLAEAAVALDLFPGSLRVVGSSGEQLRVTQEIRALMRHLRGGILENQYGPTETHVVTRYSMSGNPDYFPALPPIGSEIDGVGILILDDAANVIPDGVPGEICVYGDALASGYYKAPEETDKKFIRHDHVPGNLFYRTGDVGIKCADGTVISLGRNDNQVKVRGYRIELSEIELKVLNFFETRNEHIDVAVIAKPRDEHDAYLVAYLTGSGSQDEVVLSQLRHYLSEELPTYMLPTHMAWIAQMPTTPSGKRDDAALRTLNVQLGNAVNYREPSGEYEMKLCQLAAELLKTPKIYPQQSIFDCGATSLTAMRLVVLVEKLYGINVPLSSFVSAPTMEKLSVLIQKGGGAFTFDPLVPLRETGQRTPLFLVHPMGGNILSYLRMLPHLPAEQPLYALQASGVDAGSEPIPSVEAQASLYIEAMRRIQPEGPYVIGGWSYGGFIAFEIAQQLIRAGERVANVLILDTMALSSQAQGKASDDALLSWFFWELLWTSRGSELPVQIVPDHIATLQERFDFITDHAISIGAIPAGSTKAVMQRLFEVYRTNWEAATQYNYEAKYPELDITLIRAIEPLPPILRDMHDTIRSEYNDPLNGWAAKTSGTIKLIEVDGDHLTIMEEPFVGALVTAILEEIR</sequence>
<dbReference type="PROSITE" id="PS00012">
    <property type="entry name" value="PHOSPHOPANTETHEINE"/>
    <property type="match status" value="1"/>
</dbReference>
<evidence type="ECO:0000313" key="6">
    <source>
        <dbReference type="Proteomes" id="UP001048976"/>
    </source>
</evidence>
<dbReference type="InterPro" id="IPR029058">
    <property type="entry name" value="AB_hydrolase_fold"/>
</dbReference>
<dbReference type="InterPro" id="IPR001031">
    <property type="entry name" value="Thioesterase"/>
</dbReference>
<organism evidence="5 6">
    <name type="scientific">Pseudomonas azadiae</name>
    <dbReference type="NCBI Taxonomy" id="2843612"/>
    <lineage>
        <taxon>Bacteria</taxon>
        <taxon>Pseudomonadati</taxon>
        <taxon>Pseudomonadota</taxon>
        <taxon>Gammaproteobacteria</taxon>
        <taxon>Pseudomonadales</taxon>
        <taxon>Pseudomonadaceae</taxon>
        <taxon>Pseudomonas</taxon>
    </lineage>
</organism>
<dbReference type="Pfam" id="PF00975">
    <property type="entry name" value="Thioesterase"/>
    <property type="match status" value="1"/>
</dbReference>
<dbReference type="EMBL" id="JAHSTY010000001">
    <property type="protein sequence ID" value="MBV4451573.1"/>
    <property type="molecule type" value="Genomic_DNA"/>
</dbReference>
<evidence type="ECO:0000256" key="2">
    <source>
        <dbReference type="ARBA" id="ARBA00022450"/>
    </source>
</evidence>
<dbReference type="SUPFAM" id="SSF52777">
    <property type="entry name" value="CoA-dependent acyltransferases"/>
    <property type="match status" value="4"/>
</dbReference>
<dbReference type="Gene3D" id="1.10.1200.10">
    <property type="entry name" value="ACP-like"/>
    <property type="match status" value="2"/>
</dbReference>
<dbReference type="InterPro" id="IPR020802">
    <property type="entry name" value="TesA-like"/>
</dbReference>
<dbReference type="InterPro" id="IPR009081">
    <property type="entry name" value="PP-bd_ACP"/>
</dbReference>
<dbReference type="InterPro" id="IPR020845">
    <property type="entry name" value="AMP-binding_CS"/>
</dbReference>
<keyword evidence="3" id="KW-0597">Phosphoprotein</keyword>
<keyword evidence="6" id="KW-1185">Reference proteome</keyword>